<dbReference type="Gene3D" id="3.40.50.300">
    <property type="entry name" value="P-loop containing nucleotide triphosphate hydrolases"/>
    <property type="match status" value="1"/>
</dbReference>
<evidence type="ECO:0000256" key="1">
    <source>
        <dbReference type="ARBA" id="ARBA00022737"/>
    </source>
</evidence>
<name>A0A8H4K871_9HYPO</name>
<evidence type="ECO:0000313" key="3">
    <source>
        <dbReference type="EMBL" id="KAF4445542.1"/>
    </source>
</evidence>
<dbReference type="Proteomes" id="UP000605986">
    <property type="component" value="Unassembled WGS sequence"/>
</dbReference>
<keyword evidence="4" id="KW-1185">Reference proteome</keyword>
<proteinExistence type="predicted"/>
<dbReference type="OrthoDB" id="443402at2759"/>
<comment type="caution">
    <text evidence="3">The sequence shown here is derived from an EMBL/GenBank/DDBJ whole genome shotgun (WGS) entry which is preliminary data.</text>
</comment>
<evidence type="ECO:0000259" key="2">
    <source>
        <dbReference type="Pfam" id="PF24883"/>
    </source>
</evidence>
<feature type="domain" description="Nephrocystin 3-like N-terminal" evidence="2">
    <location>
        <begin position="267"/>
        <end position="444"/>
    </location>
</feature>
<dbReference type="PANTHER" id="PTHR10039:SF5">
    <property type="entry name" value="NACHT DOMAIN-CONTAINING PROTEIN"/>
    <property type="match status" value="1"/>
</dbReference>
<dbReference type="InterPro" id="IPR056884">
    <property type="entry name" value="NPHP3-like_N"/>
</dbReference>
<organism evidence="3 4">
    <name type="scientific">Fusarium austroafricanum</name>
    <dbReference type="NCBI Taxonomy" id="2364996"/>
    <lineage>
        <taxon>Eukaryota</taxon>
        <taxon>Fungi</taxon>
        <taxon>Dikarya</taxon>
        <taxon>Ascomycota</taxon>
        <taxon>Pezizomycotina</taxon>
        <taxon>Sordariomycetes</taxon>
        <taxon>Hypocreomycetidae</taxon>
        <taxon>Hypocreales</taxon>
        <taxon>Nectriaceae</taxon>
        <taxon>Fusarium</taxon>
        <taxon>Fusarium concolor species complex</taxon>
    </lineage>
</organism>
<dbReference type="InterPro" id="IPR027417">
    <property type="entry name" value="P-loop_NTPase"/>
</dbReference>
<keyword evidence="1" id="KW-0677">Repeat</keyword>
<dbReference type="AlphaFoldDB" id="A0A8H4K871"/>
<gene>
    <name evidence="3" type="ORF">F53441_10739</name>
</gene>
<evidence type="ECO:0000313" key="4">
    <source>
        <dbReference type="Proteomes" id="UP000605986"/>
    </source>
</evidence>
<dbReference type="Pfam" id="PF24883">
    <property type="entry name" value="NPHP3_N"/>
    <property type="match status" value="1"/>
</dbReference>
<accession>A0A8H4K871</accession>
<protein>
    <recommendedName>
        <fullName evidence="2">Nephrocystin 3-like N-terminal domain-containing protein</fullName>
    </recommendedName>
</protein>
<sequence>MDPLTAISLAASIVAFVDFGSKLIKGTIEIYETTDGTLAGNRCREAVAAAMKDLASRLTPPQSSLVTDEEKQLYNLAMECHAICDNLLDLLRRLKPKDMSSKRQSLWAAVKSVFHESECEDLEKRLDACRRQLEMHMNFKSVISLHSLSDYVQNNTEKLKLLETSVANLSLIGDEVHESVSQLLSIQKDVTRITIGNIILASLDFEGRTTRQRMVDKAHEKTFQWIFDAPQPLDLESSSDIEGDWTSGNEQEIKRTKKETIMRQQMRERFLQWLSSGTGVFHISGKMGCGKSTLMKFLSHHPETDAQLQKWADGNKLVFANFFFWQPGSSLQKSLNGLYRSLLYKVLERHSEMFPNVFPHVWETVQARAIVRGAETKVELEEEEIAKAFTFLISQKDSGSGFSFCFFIDGLDEYEAKTYDHKDLAIKLTDWTSASNVKLCVSSREHNAFMNTFSPMLRLPLHTLTQYDIKAYITDRLAHSQDTKGIQALERSIFRKANGVFFWVALVVRDIREQLENGVEPSYLIEIVSGLPDELDDLYSRILQGLNTYSRKRAYQTLAMMPYTTGDKSKLRLDLISYSFLSEYNENDKFARGDQFEARLPALRDQEQEMKRNARLNLNGWCRGLVEVNDNGDIDYAHRSVAEFLSHSRIQGKISSSLQGIHPVSILSELELARCRILVNSNRLKDSPFSLVHLRHACELDHPPYEFLRDMDTGLQSSMEGIDNADFQGEIKVVHVLWRIENDPTTTNTTLKRILLFYTAINESRYSILEILLERRIVTPETRTNFMPPIIALLLERSYILGGIGDGRSIWEYFLIREFYNWLYAKHGSEQFLDVAKRLLHYGADPRFRFITHIIQLPDKPRDKPSTEDHFLFGDPTKSIPFSICHVWEREPHEDFHDAIRMLRPLPIESTGPWYEMSFTGWIQAMEDFEGKADLLELLQDKICERQNDEMQQSSAVLRTSTNSISTKGLVADAPAKAVQRGPAFTYLNWLYLSSFALEITGAYGMSGDDRLICA</sequence>
<reference evidence="3" key="1">
    <citation type="submission" date="2020-01" db="EMBL/GenBank/DDBJ databases">
        <title>Identification and distribution of gene clusters putatively required for synthesis of sphingolipid metabolism inhibitors in phylogenetically diverse species of the filamentous fungus Fusarium.</title>
        <authorList>
            <person name="Kim H.-S."/>
            <person name="Busman M."/>
            <person name="Brown D.W."/>
            <person name="Divon H."/>
            <person name="Uhlig S."/>
            <person name="Proctor R.H."/>
        </authorList>
    </citation>
    <scope>NUCLEOTIDE SEQUENCE</scope>
    <source>
        <strain evidence="3">NRRL 53441</strain>
    </source>
</reference>
<dbReference type="SUPFAM" id="SSF52540">
    <property type="entry name" value="P-loop containing nucleoside triphosphate hydrolases"/>
    <property type="match status" value="1"/>
</dbReference>
<dbReference type="PANTHER" id="PTHR10039">
    <property type="entry name" value="AMELOGENIN"/>
    <property type="match status" value="1"/>
</dbReference>
<dbReference type="EMBL" id="JAADJG010000518">
    <property type="protein sequence ID" value="KAF4445542.1"/>
    <property type="molecule type" value="Genomic_DNA"/>
</dbReference>